<evidence type="ECO:0000313" key="3">
    <source>
        <dbReference type="Proteomes" id="UP000602510"/>
    </source>
</evidence>
<dbReference type="EMBL" id="WSZM01000106">
    <property type="protein sequence ID" value="KAF4042210.1"/>
    <property type="molecule type" value="Genomic_DNA"/>
</dbReference>
<dbReference type="SUPFAM" id="SSF48371">
    <property type="entry name" value="ARM repeat"/>
    <property type="match status" value="3"/>
</dbReference>
<protein>
    <submittedName>
        <fullName evidence="2">Uncharacterized protein</fullName>
    </submittedName>
</protein>
<dbReference type="Proteomes" id="UP000602510">
    <property type="component" value="Unassembled WGS sequence"/>
</dbReference>
<comment type="caution">
    <text evidence="2">The sequence shown here is derived from an EMBL/GenBank/DDBJ whole genome shotgun (WGS) entry which is preliminary data.</text>
</comment>
<feature type="region of interest" description="Disordered" evidence="1">
    <location>
        <begin position="1"/>
        <end position="26"/>
    </location>
</feature>
<sequence length="2580" mass="285242">MEGDTGVDQGADQDGDGDFSTAQPERSTVPITRMEALIQAISQYRDVYPVVQRAVQLLLPELCDRDADDEDITSSIQAFIKSGALVETVRAMSVNLDSPAFIGPCVELLVALVNKAGKLIAEALWETEILAVLDKIVHSVMYQNESVCVQLGMTLVTKLLGNFKAIGDGVWTQLVSTTAQAMLANPLNVDLQSECLLSLKLLFQLKIDRAVPATTANIILKTLDQCYRQLVEINRAFASASVVIVVRILDASSRTPHLGHPAAILAAALHHYQLAKDLDESYKVCIEKLIQQPLHAAVPDSLARLSKPMLPPADSDAEDGATALQNAAMKLLLAVVWREEARTLLDRGGVAILAKFFTSRSTLNNAAIENALAQTLYYVSMHWPDEIWNAIQASGTGLSKWIEVISKRCEDENDVLLHYLLAMINTLLHCEEFSSSFARSNVADIYLSILDKYHQLPLCTRLVVTALASVSGICPTSSLPALCDSVAETIALEDDRSFQLECVKALTLLVSQQDDNQTLFSNQRIRDIVRVMRLKLMDGQLTAAMLNLVVNTLPNSKTRANFIDQGLLQVVSKAICTYQWSSKEAAGTIARWIICDIAHKLDVSRNLSTLEPHGHLAHGHMLTAPAMSIEALNACCCVVGALAGVKPFLSLLVEEGAIQCIVGTLRYAKQELMVRSEASFIQLITTCFYAANNIVNAPVVAQVTDSITAEITTNAIDEQSIYSRLVASGAEDAIIGCLEEALRVNKFLSVLVNGGCRLLHAVFAFPISTSSETENRWISVATSILQRGDTQQRTRELLFGTTLMVLSRGKRSGEAATGQHVKMVKVILGVLTESIQHESSCTLSQAECVGAIRVLEEVSKTSDSLPDTLVSRCLGVLGKLLGVFILSSSTTAQESLRLFDNAIALFATTSYVNRLVCRLDKCAAKEEVIDGTVMVEMAEDFKALEALLLSSQGKKTIDSHHRLFCHLAAVVESFAEYEQALGDRAPFFLELGCVSSQLLPTAQREEVINAALCHFAQNTAWHSMRWIAALADKGSSEFTLIVEFVLLRIVSGYSILEPPLLMELLDALNFLLRYSQCRKIVQTSSHVEELQSVLWELVRADVAHMDAGAEKYDAAVSLLGIVSSLLSFSSEIFSLQSHENGCDLLVRFCLGALDSRLVDTKSDMTKFALVEELHQSTGSILQHCVALGAEYARSILQHRATRQAFNISIGTDRKIYGKWCLVVLGAMIQSHGLLYAEKLLSLSSNPLELLADLVEIGLQNSDLLSWKRFLDCIALVNGSSHWQADCNALFKKLQAKGLIPGQTTITNSRKVNQFIADTITQLTFKYGQLSLETSPRDVGSCFQAIARSGFSFYDLFMASPNFEASEYSTIVCLHLRIARLVGLKTDTERSIIEESTVSIRKLLNPICISDEALADYLDLAAIVYLSSSVRAAAWLFIDATTHVSSKAIQRLTTGSVRPKSLEKSLLNCFSSLRAVYGARWESGEVKSVQALLKIFSSDTWSQERLLECVLVLPQGLVHLLELVRAAPATSGQVMMFLFHRIHDIRHKTQRIGELELSTILSLVKRNVAGRVGVTFQRKLREVSGSEMLRCALEILELCVRRKNCAELCSDLGGISILYDVLCAPSQYEDITLLALEICCCLAGSGADLTHENSTFALQRLLISVETKVDSSRSRLVALVVEYFSAVDVSAFNLPLIQQCRTQLLPISSRSHEESERFIQQLYIAQQKLSRRTVKPQGFSTSSKPSKSSLNEGEIRRRILSGCRTIVQCTDGQGENSYINVKTSGKSVTEPREYSRLREAIEQLSSVLNDSNMAMNRKYLSALVPVLSEILVLHTTTTTTMCTIMKVLEQVAFVHPSIMLSNDQLDIPTLVASCSLHHRASLPFARNLCRFCNSISAELTKDEFGLAVSLVPLLFELLEHWNKDFEIVDQSLATLPDLISVMRKEEFNDRRSGDILALLNAAVASYTGNSPTSWNWLKCMLVALNKIDKVAIESAQDTICTVIGIIRMYASHNFMVERAVEVLIRMYVEKRQLPLRHLSESDGVEVLLTCLKLHANDESIVRSCLKLMVSLVSRSETLARTVDQLVTTEAAAPILLVCKENPDNPSICGMCAKLMHQMVQSFEKQPGKKLHISVLPGDTSRKKSELLTHLLEADILPLIFDLLDSCSSRGDYHLLGSLLLLLKSLTKDERLRDSAEVLHGLQELQQTIDRIWEKNSDRVLIELAVDCLVNLACSDRALGHGWRELPMWLLQLAESIHNLKTQNTGMCVEKLIGILGRLALDSATSNAIAPKGSFTILELLESVGENYSLEQALYGLLCALCEDISCAQILIAYNAIPITAERIICHVRDEETLLSSLCFFDLLALNSGESYRALQDEIAFKALDLAIQTYPEMTGSQVYRIASTTLEKVSALDYQSTRTKPGAAKMLKPQIQFPDSEKPFHDLLREGAKFRVLWEARPAIVENIQIQLAPSGDYLLFRRKTSSQLPRVERIFVSQLEVCPQRSLTKPSSPSKTVLAQSLLKKHFEGDRVLRLRVRDEDVLIKTNSARERVHWDQALQWLVSRRETRASPVHSPTQARMHSS</sequence>
<dbReference type="InterPro" id="IPR011989">
    <property type="entry name" value="ARM-like"/>
</dbReference>
<organism evidence="2 3">
    <name type="scientific">Phytophthora infestans</name>
    <name type="common">Potato late blight agent</name>
    <name type="synonym">Botrytis infestans</name>
    <dbReference type="NCBI Taxonomy" id="4787"/>
    <lineage>
        <taxon>Eukaryota</taxon>
        <taxon>Sar</taxon>
        <taxon>Stramenopiles</taxon>
        <taxon>Oomycota</taxon>
        <taxon>Peronosporomycetes</taxon>
        <taxon>Peronosporales</taxon>
        <taxon>Peronosporaceae</taxon>
        <taxon>Phytophthora</taxon>
    </lineage>
</organism>
<reference evidence="2" key="1">
    <citation type="submission" date="2020-04" db="EMBL/GenBank/DDBJ databases">
        <title>Hybrid Assembly of Korean Phytophthora infestans isolates.</title>
        <authorList>
            <person name="Prokchorchik M."/>
            <person name="Lee Y."/>
            <person name="Seo J."/>
            <person name="Cho J.-H."/>
            <person name="Park Y.-E."/>
            <person name="Jang D.-C."/>
            <person name="Im J.-S."/>
            <person name="Choi J.-G."/>
            <person name="Park H.-J."/>
            <person name="Lee G.-B."/>
            <person name="Lee Y.-G."/>
            <person name="Hong S.-Y."/>
            <person name="Cho K."/>
            <person name="Sohn K.H."/>
        </authorList>
    </citation>
    <scope>NUCLEOTIDE SEQUENCE</scope>
    <source>
        <strain evidence="2">KR_1_A1</strain>
    </source>
</reference>
<proteinExistence type="predicted"/>
<evidence type="ECO:0000313" key="2">
    <source>
        <dbReference type="EMBL" id="KAF4042210.1"/>
    </source>
</evidence>
<dbReference type="InterPro" id="IPR016024">
    <property type="entry name" value="ARM-type_fold"/>
</dbReference>
<evidence type="ECO:0000256" key="1">
    <source>
        <dbReference type="SAM" id="MobiDB-lite"/>
    </source>
</evidence>
<name>A0A833T9B4_PHYIN</name>
<dbReference type="Gene3D" id="1.25.10.10">
    <property type="entry name" value="Leucine-rich Repeat Variant"/>
    <property type="match status" value="1"/>
</dbReference>
<feature type="compositionally biased region" description="Acidic residues" evidence="1">
    <location>
        <begin position="1"/>
        <end position="17"/>
    </location>
</feature>
<accession>A0A833T9B4</accession>
<gene>
    <name evidence="2" type="ORF">GN244_ATG05580</name>
</gene>
<keyword evidence="3" id="KW-1185">Reference proteome</keyword>